<evidence type="ECO:0000256" key="7">
    <source>
        <dbReference type="SAM" id="Phobius"/>
    </source>
</evidence>
<dbReference type="EMBL" id="UINC01000677">
    <property type="protein sequence ID" value="SUZ59435.1"/>
    <property type="molecule type" value="Genomic_DNA"/>
</dbReference>
<dbReference type="GO" id="GO:0005886">
    <property type="term" value="C:plasma membrane"/>
    <property type="evidence" value="ECO:0007669"/>
    <property type="project" value="TreeGrafter"/>
</dbReference>
<evidence type="ECO:0000256" key="5">
    <source>
        <dbReference type="ARBA" id="ARBA00023004"/>
    </source>
</evidence>
<evidence type="ECO:0000256" key="2">
    <source>
        <dbReference type="ARBA" id="ARBA00022448"/>
    </source>
</evidence>
<dbReference type="AlphaFoldDB" id="A0A381NXS9"/>
<accession>A0A381NXS9</accession>
<dbReference type="InterPro" id="IPR013130">
    <property type="entry name" value="Fe3_Rdtase_TM_dom"/>
</dbReference>
<evidence type="ECO:0000256" key="1">
    <source>
        <dbReference type="ARBA" id="ARBA00004141"/>
    </source>
</evidence>
<feature type="domain" description="Ferric oxidoreductase" evidence="8">
    <location>
        <begin position="51"/>
        <end position="159"/>
    </location>
</feature>
<keyword evidence="3 7" id="KW-0812">Transmembrane</keyword>
<gene>
    <name evidence="9" type="ORF">METZ01_LOCUS12289</name>
</gene>
<protein>
    <recommendedName>
        <fullName evidence="8">Ferric oxidoreductase domain-containing protein</fullName>
    </recommendedName>
</protein>
<dbReference type="GO" id="GO:0020037">
    <property type="term" value="F:heme binding"/>
    <property type="evidence" value="ECO:0007669"/>
    <property type="project" value="TreeGrafter"/>
</dbReference>
<evidence type="ECO:0000259" key="8">
    <source>
        <dbReference type="Pfam" id="PF01794"/>
    </source>
</evidence>
<keyword evidence="5" id="KW-0408">Iron</keyword>
<keyword evidence="6 7" id="KW-0472">Membrane</keyword>
<evidence type="ECO:0000256" key="4">
    <source>
        <dbReference type="ARBA" id="ARBA00022989"/>
    </source>
</evidence>
<feature type="transmembrane region" description="Helical" evidence="7">
    <location>
        <begin position="79"/>
        <end position="96"/>
    </location>
</feature>
<dbReference type="InterPro" id="IPR022837">
    <property type="entry name" value="MsrQ-like"/>
</dbReference>
<evidence type="ECO:0000256" key="6">
    <source>
        <dbReference type="ARBA" id="ARBA00023136"/>
    </source>
</evidence>
<feature type="transmembrane region" description="Helical" evidence="7">
    <location>
        <begin position="150"/>
        <end position="165"/>
    </location>
</feature>
<keyword evidence="4 7" id="KW-1133">Transmembrane helix</keyword>
<feature type="transmembrane region" description="Helical" evidence="7">
    <location>
        <begin position="171"/>
        <end position="189"/>
    </location>
</feature>
<reference evidence="9" key="1">
    <citation type="submission" date="2018-05" db="EMBL/GenBank/DDBJ databases">
        <authorList>
            <person name="Lanie J.A."/>
            <person name="Ng W.-L."/>
            <person name="Kazmierczak K.M."/>
            <person name="Andrzejewski T.M."/>
            <person name="Davidsen T.M."/>
            <person name="Wayne K.J."/>
            <person name="Tettelin H."/>
            <person name="Glass J.I."/>
            <person name="Rusch D."/>
            <person name="Podicherti R."/>
            <person name="Tsui H.-C.T."/>
            <person name="Winkler M.E."/>
        </authorList>
    </citation>
    <scope>NUCLEOTIDE SEQUENCE</scope>
</reference>
<evidence type="ECO:0000313" key="9">
    <source>
        <dbReference type="EMBL" id="SUZ59435.1"/>
    </source>
</evidence>
<organism evidence="9">
    <name type="scientific">marine metagenome</name>
    <dbReference type="NCBI Taxonomy" id="408172"/>
    <lineage>
        <taxon>unclassified sequences</taxon>
        <taxon>metagenomes</taxon>
        <taxon>ecological metagenomes</taxon>
    </lineage>
</organism>
<comment type="subcellular location">
    <subcellularLocation>
        <location evidence="1">Membrane</location>
        <topology evidence="1">Multi-pass membrane protein</topology>
    </subcellularLocation>
</comment>
<dbReference type="HAMAP" id="MF_01207">
    <property type="entry name" value="MsrQ"/>
    <property type="match status" value="1"/>
</dbReference>
<dbReference type="PANTHER" id="PTHR36964">
    <property type="entry name" value="PROTEIN-METHIONINE-SULFOXIDE REDUCTASE HEME-BINDING SUBUNIT MSRQ"/>
    <property type="match status" value="1"/>
</dbReference>
<dbReference type="GO" id="GO:0010181">
    <property type="term" value="F:FMN binding"/>
    <property type="evidence" value="ECO:0007669"/>
    <property type="project" value="TreeGrafter"/>
</dbReference>
<dbReference type="Pfam" id="PF01794">
    <property type="entry name" value="Ferric_reduct"/>
    <property type="match status" value="1"/>
</dbReference>
<feature type="transmembrane region" description="Helical" evidence="7">
    <location>
        <begin position="49"/>
        <end position="67"/>
    </location>
</feature>
<dbReference type="GO" id="GO:0016679">
    <property type="term" value="F:oxidoreductase activity, acting on diphenols and related substances as donors"/>
    <property type="evidence" value="ECO:0007669"/>
    <property type="project" value="TreeGrafter"/>
</dbReference>
<sequence>MNKKRRVLLLKGLVWLLCLAPGVWLVWRGFTDRLGANAIEEVLHRLGDTSLVILLVTLSITPIRRLTGWNDLAPLRRPLGLFAFFYLTTHFLWYAVVDEGLAFEFIVEDVIERPYILAGFTAWLMLIPLAITSTKGWIRRLKKNWQKLHRLVYVATGLGVLHFYWQVKADTYWPLVATTVLVALMLLRIRQARRPSQRSLAD</sequence>
<dbReference type="PANTHER" id="PTHR36964:SF1">
    <property type="entry name" value="PROTEIN-METHIONINE-SULFOXIDE REDUCTASE HEME-BINDING SUBUNIT MSRQ"/>
    <property type="match status" value="1"/>
</dbReference>
<keyword evidence="2" id="KW-0813">Transport</keyword>
<name>A0A381NXS9_9ZZZZ</name>
<feature type="transmembrane region" description="Helical" evidence="7">
    <location>
        <begin position="116"/>
        <end position="138"/>
    </location>
</feature>
<proteinExistence type="inferred from homology"/>
<evidence type="ECO:0000256" key="3">
    <source>
        <dbReference type="ARBA" id="ARBA00022692"/>
    </source>
</evidence>